<keyword evidence="3" id="KW-1185">Reference proteome</keyword>
<evidence type="ECO:0000256" key="1">
    <source>
        <dbReference type="SAM" id="Phobius"/>
    </source>
</evidence>
<dbReference type="RefSeq" id="WP_188755791.1">
    <property type="nucleotide sequence ID" value="NZ_BMJY01000005.1"/>
</dbReference>
<keyword evidence="1" id="KW-1133">Transmembrane helix</keyword>
<sequence length="223" mass="24408">MRDITRGPERRRANQRMTDAVRAEVRAAERATRDSTRFQLAEAGTRPVSFLRFSQPFDLTLPGAGMEDIAQRIRARASGPRAPRRYQGRWIAARGDRLYASTNVSREAMRYAQAAPRLRARMEPLPGRGVRIVGRLRFVSEAIVFWILIATAVAVVGIGASAGNAAIGWFALVPVAVGAIPLTNYVRSRGPERDHLAWRLSEALAAPESAPRPAPSGQGNGRS</sequence>
<dbReference type="EMBL" id="BMJY01000005">
    <property type="protein sequence ID" value="GGH42951.1"/>
    <property type="molecule type" value="Genomic_DNA"/>
</dbReference>
<dbReference type="Proteomes" id="UP000657592">
    <property type="component" value="Unassembled WGS sequence"/>
</dbReference>
<reference evidence="2" key="1">
    <citation type="journal article" date="2014" name="Int. J. Syst. Evol. Microbiol.">
        <title>Complete genome sequence of Corynebacterium casei LMG S-19264T (=DSM 44701T), isolated from a smear-ripened cheese.</title>
        <authorList>
            <consortium name="US DOE Joint Genome Institute (JGI-PGF)"/>
            <person name="Walter F."/>
            <person name="Albersmeier A."/>
            <person name="Kalinowski J."/>
            <person name="Ruckert C."/>
        </authorList>
    </citation>
    <scope>NUCLEOTIDE SEQUENCE</scope>
    <source>
        <strain evidence="2">CGMCC 1.15794</strain>
    </source>
</reference>
<evidence type="ECO:0000313" key="3">
    <source>
        <dbReference type="Proteomes" id="UP000657592"/>
    </source>
</evidence>
<feature type="transmembrane region" description="Helical" evidence="1">
    <location>
        <begin position="138"/>
        <end position="160"/>
    </location>
</feature>
<accession>A0A917IEW2</accession>
<dbReference type="AlphaFoldDB" id="A0A917IEW2"/>
<reference evidence="2" key="2">
    <citation type="submission" date="2020-09" db="EMBL/GenBank/DDBJ databases">
        <authorList>
            <person name="Sun Q."/>
            <person name="Zhou Y."/>
        </authorList>
    </citation>
    <scope>NUCLEOTIDE SEQUENCE</scope>
    <source>
        <strain evidence="2">CGMCC 1.15794</strain>
    </source>
</reference>
<feature type="transmembrane region" description="Helical" evidence="1">
    <location>
        <begin position="166"/>
        <end position="186"/>
    </location>
</feature>
<comment type="caution">
    <text evidence="2">The sequence shown here is derived from an EMBL/GenBank/DDBJ whole genome shotgun (WGS) entry which is preliminary data.</text>
</comment>
<keyword evidence="1" id="KW-0812">Transmembrane</keyword>
<protein>
    <submittedName>
        <fullName evidence="2">Uncharacterized protein</fullName>
    </submittedName>
</protein>
<proteinExistence type="predicted"/>
<gene>
    <name evidence="2" type="ORF">GCM10010921_16500</name>
</gene>
<keyword evidence="1" id="KW-0472">Membrane</keyword>
<name>A0A917IEW2_9MICO</name>
<organism evidence="2 3">
    <name type="scientific">Microbacterium album</name>
    <dbReference type="NCBI Taxonomy" id="2053191"/>
    <lineage>
        <taxon>Bacteria</taxon>
        <taxon>Bacillati</taxon>
        <taxon>Actinomycetota</taxon>
        <taxon>Actinomycetes</taxon>
        <taxon>Micrococcales</taxon>
        <taxon>Microbacteriaceae</taxon>
        <taxon>Microbacterium</taxon>
    </lineage>
</organism>
<evidence type="ECO:0000313" key="2">
    <source>
        <dbReference type="EMBL" id="GGH42951.1"/>
    </source>
</evidence>